<organism evidence="2 3">
    <name type="scientific">Austropuccinia psidii MF-1</name>
    <dbReference type="NCBI Taxonomy" id="1389203"/>
    <lineage>
        <taxon>Eukaryota</taxon>
        <taxon>Fungi</taxon>
        <taxon>Dikarya</taxon>
        <taxon>Basidiomycota</taxon>
        <taxon>Pucciniomycotina</taxon>
        <taxon>Pucciniomycetes</taxon>
        <taxon>Pucciniales</taxon>
        <taxon>Sphaerophragmiaceae</taxon>
        <taxon>Austropuccinia</taxon>
    </lineage>
</organism>
<dbReference type="Pfam" id="PF17921">
    <property type="entry name" value="Integrase_H2C2"/>
    <property type="match status" value="1"/>
</dbReference>
<reference evidence="2" key="1">
    <citation type="submission" date="2021-03" db="EMBL/GenBank/DDBJ databases">
        <title>Draft genome sequence of rust myrtle Austropuccinia psidii MF-1, a brazilian biotype.</title>
        <authorList>
            <person name="Quecine M.C."/>
            <person name="Pachon D.M.R."/>
            <person name="Bonatelli M.L."/>
            <person name="Correr F.H."/>
            <person name="Franceschini L.M."/>
            <person name="Leite T.F."/>
            <person name="Margarido G.R.A."/>
            <person name="Almeida C.A."/>
            <person name="Ferrarezi J.A."/>
            <person name="Labate C.A."/>
        </authorList>
    </citation>
    <scope>NUCLEOTIDE SEQUENCE</scope>
    <source>
        <strain evidence="2">MF-1</strain>
    </source>
</reference>
<evidence type="ECO:0000259" key="1">
    <source>
        <dbReference type="Pfam" id="PF17921"/>
    </source>
</evidence>
<keyword evidence="3" id="KW-1185">Reference proteome</keyword>
<dbReference type="EMBL" id="AVOT02013285">
    <property type="protein sequence ID" value="MBW0495775.1"/>
    <property type="molecule type" value="Genomic_DNA"/>
</dbReference>
<comment type="caution">
    <text evidence="2">The sequence shown here is derived from an EMBL/GenBank/DDBJ whole genome shotgun (WGS) entry which is preliminary data.</text>
</comment>
<dbReference type="InterPro" id="IPR041588">
    <property type="entry name" value="Integrase_H2C2"/>
</dbReference>
<evidence type="ECO:0000313" key="2">
    <source>
        <dbReference type="EMBL" id="MBW0495775.1"/>
    </source>
</evidence>
<dbReference type="Gene3D" id="1.10.340.70">
    <property type="match status" value="1"/>
</dbReference>
<dbReference type="AlphaFoldDB" id="A0A9Q3HB83"/>
<feature type="domain" description="Integrase zinc-binding" evidence="1">
    <location>
        <begin position="46"/>
        <end position="97"/>
    </location>
</feature>
<dbReference type="Proteomes" id="UP000765509">
    <property type="component" value="Unassembled WGS sequence"/>
</dbReference>
<dbReference type="OrthoDB" id="2506616at2759"/>
<protein>
    <recommendedName>
        <fullName evidence="1">Integrase zinc-binding domain-containing protein</fullName>
    </recommendedName>
</protein>
<sequence>MKKPEESKEEEFRMIKRRSPNFFLEDGHLKRRNKPNPHLVISSQGVQRNVLKSLLEDMGHRGENEAYRRIKARFWWEAMKKAVKKWVQSFLAFQKRSKMLQREQGNSTETSTIFERVSMDAVNIKSGGLK</sequence>
<name>A0A9Q3HB83_9BASI</name>
<accession>A0A9Q3HB83</accession>
<proteinExistence type="predicted"/>
<gene>
    <name evidence="2" type="ORF">O181_035490</name>
</gene>
<evidence type="ECO:0000313" key="3">
    <source>
        <dbReference type="Proteomes" id="UP000765509"/>
    </source>
</evidence>